<comment type="caution">
    <text evidence="1">The sequence shown here is derived from an EMBL/GenBank/DDBJ whole genome shotgun (WGS) entry which is preliminary data.</text>
</comment>
<name>A0A1F6VEC2_9BACT</name>
<organism evidence="1 2">
    <name type="scientific">Candidatus Nomurabacteria bacterium RIFCSPHIGHO2_01_FULL_42_15</name>
    <dbReference type="NCBI Taxonomy" id="1801742"/>
    <lineage>
        <taxon>Bacteria</taxon>
        <taxon>Candidatus Nomuraibacteriota</taxon>
    </lineage>
</organism>
<dbReference type="EMBL" id="MFTS01000007">
    <property type="protein sequence ID" value="OGI67944.1"/>
    <property type="molecule type" value="Genomic_DNA"/>
</dbReference>
<evidence type="ECO:0000313" key="2">
    <source>
        <dbReference type="Proteomes" id="UP000178235"/>
    </source>
</evidence>
<proteinExistence type="predicted"/>
<sequence>MGIYFLSALLEIFSTKSQTKIKVKTNIICEYMIRIKCAPHKHNIIIIHSSKIEQDIMWITRLLSE</sequence>
<gene>
    <name evidence="1" type="ORF">A2738_03805</name>
</gene>
<dbReference type="Proteomes" id="UP000178235">
    <property type="component" value="Unassembled WGS sequence"/>
</dbReference>
<reference evidence="1 2" key="1">
    <citation type="journal article" date="2016" name="Nat. Commun.">
        <title>Thousands of microbial genomes shed light on interconnected biogeochemical processes in an aquifer system.</title>
        <authorList>
            <person name="Anantharaman K."/>
            <person name="Brown C.T."/>
            <person name="Hug L.A."/>
            <person name="Sharon I."/>
            <person name="Castelle C.J."/>
            <person name="Probst A.J."/>
            <person name="Thomas B.C."/>
            <person name="Singh A."/>
            <person name="Wilkins M.J."/>
            <person name="Karaoz U."/>
            <person name="Brodie E.L."/>
            <person name="Williams K.H."/>
            <person name="Hubbard S.S."/>
            <person name="Banfield J.F."/>
        </authorList>
    </citation>
    <scope>NUCLEOTIDE SEQUENCE [LARGE SCALE GENOMIC DNA]</scope>
</reference>
<evidence type="ECO:0000313" key="1">
    <source>
        <dbReference type="EMBL" id="OGI67944.1"/>
    </source>
</evidence>
<protein>
    <submittedName>
        <fullName evidence="1">Uncharacterized protein</fullName>
    </submittedName>
</protein>
<accession>A0A1F6VEC2</accession>
<dbReference type="AlphaFoldDB" id="A0A1F6VEC2"/>